<dbReference type="EMBL" id="QAPF01000049">
    <property type="protein sequence ID" value="TEA19351.1"/>
    <property type="molecule type" value="Genomic_DNA"/>
</dbReference>
<dbReference type="AlphaFoldDB" id="A0A4R8TM04"/>
<proteinExistence type="predicted"/>
<organism evidence="1 2">
    <name type="scientific">Colletotrichum sidae</name>
    <dbReference type="NCBI Taxonomy" id="1347389"/>
    <lineage>
        <taxon>Eukaryota</taxon>
        <taxon>Fungi</taxon>
        <taxon>Dikarya</taxon>
        <taxon>Ascomycota</taxon>
        <taxon>Pezizomycotina</taxon>
        <taxon>Sordariomycetes</taxon>
        <taxon>Hypocreomycetidae</taxon>
        <taxon>Glomerellales</taxon>
        <taxon>Glomerellaceae</taxon>
        <taxon>Colletotrichum</taxon>
        <taxon>Colletotrichum orbiculare species complex</taxon>
    </lineage>
</organism>
<gene>
    <name evidence="1" type="ORF">C8034_v000787</name>
</gene>
<reference evidence="1 2" key="1">
    <citation type="submission" date="2018-11" db="EMBL/GenBank/DDBJ databases">
        <title>Genome sequence and assembly of Colletotrichum sidae.</title>
        <authorList>
            <person name="Gan P."/>
            <person name="Shirasu K."/>
        </authorList>
    </citation>
    <scope>NUCLEOTIDE SEQUENCE [LARGE SCALE GENOMIC DNA]</scope>
    <source>
        <strain evidence="1 2">CBS 518.97</strain>
    </source>
</reference>
<keyword evidence="2" id="KW-1185">Reference proteome</keyword>
<evidence type="ECO:0000313" key="1">
    <source>
        <dbReference type="EMBL" id="TEA19351.1"/>
    </source>
</evidence>
<comment type="caution">
    <text evidence="1">The sequence shown here is derived from an EMBL/GenBank/DDBJ whole genome shotgun (WGS) entry which is preliminary data.</text>
</comment>
<evidence type="ECO:0000313" key="2">
    <source>
        <dbReference type="Proteomes" id="UP000295604"/>
    </source>
</evidence>
<sequence>MPEAYRARRAKGWLVSRGGGSKQWPESRQSWKCRSASALDVSAWLPPQAWRLYILSDCSALYIKHNYQRT</sequence>
<dbReference type="Proteomes" id="UP000295604">
    <property type="component" value="Unassembled WGS sequence"/>
</dbReference>
<accession>A0A4R8TM04</accession>
<protein>
    <submittedName>
        <fullName evidence="1">Uncharacterized protein</fullName>
    </submittedName>
</protein>
<name>A0A4R8TM04_9PEZI</name>